<keyword evidence="2" id="KW-1185">Reference proteome</keyword>
<name>I4YXW4_9HYPH</name>
<gene>
    <name evidence="1" type="ORF">MicloDRAFT_00024500</name>
</gene>
<sequence length="31" mass="3405">MGVEQSIAAIIEQILRQEQGPKAPIVNVIQM</sequence>
<proteinExistence type="predicted"/>
<protein>
    <submittedName>
        <fullName evidence="1">Uncharacterized protein</fullName>
    </submittedName>
</protein>
<dbReference type="AlphaFoldDB" id="I4YXW4"/>
<dbReference type="HOGENOM" id="CLU_3397423_0_0_5"/>
<evidence type="ECO:0000313" key="2">
    <source>
        <dbReference type="Proteomes" id="UP000003947"/>
    </source>
</evidence>
<organism evidence="1 2">
    <name type="scientific">Microvirga lotononidis</name>
    <dbReference type="NCBI Taxonomy" id="864069"/>
    <lineage>
        <taxon>Bacteria</taxon>
        <taxon>Pseudomonadati</taxon>
        <taxon>Pseudomonadota</taxon>
        <taxon>Alphaproteobacteria</taxon>
        <taxon>Hyphomicrobiales</taxon>
        <taxon>Methylobacteriaceae</taxon>
        <taxon>Microvirga</taxon>
    </lineage>
</organism>
<reference evidence="1 2" key="1">
    <citation type="submission" date="2012-02" db="EMBL/GenBank/DDBJ databases">
        <title>Improved High-Quality Draft sequence of Microvirga sp. WSM3557.</title>
        <authorList>
            <consortium name="US DOE Joint Genome Institute"/>
            <person name="Lucas S."/>
            <person name="Han J."/>
            <person name="Lapidus A."/>
            <person name="Cheng J.-F."/>
            <person name="Goodwin L."/>
            <person name="Pitluck S."/>
            <person name="Peters L."/>
            <person name="Zhang X."/>
            <person name="Detter J.C."/>
            <person name="Han C."/>
            <person name="Tapia R."/>
            <person name="Land M."/>
            <person name="Hauser L."/>
            <person name="Kyrpides N."/>
            <person name="Ivanova N."/>
            <person name="Pagani I."/>
            <person name="Brau L."/>
            <person name="Yates R."/>
            <person name="O'Hara G."/>
            <person name="Rui T."/>
            <person name="Howieson J."/>
            <person name="Reeve W."/>
            <person name="Woyke T."/>
        </authorList>
    </citation>
    <scope>NUCLEOTIDE SEQUENCE [LARGE SCALE GENOMIC DNA]</scope>
    <source>
        <strain evidence="1 2">WSM3557</strain>
    </source>
</reference>
<accession>I4YXW4</accession>
<dbReference type="Proteomes" id="UP000003947">
    <property type="component" value="Unassembled WGS sequence"/>
</dbReference>
<evidence type="ECO:0000313" key="1">
    <source>
        <dbReference type="EMBL" id="EIM28806.1"/>
    </source>
</evidence>
<dbReference type="STRING" id="864069.MicloDRAFT_00024500"/>
<dbReference type="EMBL" id="JH660642">
    <property type="protein sequence ID" value="EIM28806.1"/>
    <property type="molecule type" value="Genomic_DNA"/>
</dbReference>